<evidence type="ECO:0000313" key="3">
    <source>
        <dbReference type="WBParaSite" id="nRc.2.0.1.t36678-RA"/>
    </source>
</evidence>
<sequence length="424" mass="47481">EVDQTDNDKSTTSSQNNATDIVNVVETRAKSRQKLAPPPQNDLEVPETPEEEKIVDASNLPNQDQWPFMQQQIADAHKSNPMLDETRQKVENQVHKISALFEHPSTKNGVPDSCILMAISKLHLIADQETEDEVHHEYIRRQQELQAAQGTAPALPTVLPKSQLDKLLETVASQASSNKYILGTELTRQDVYGPETTTTDSETTKQQITLMQPKPELTQETEKTERPTVVIVEETPPPGQATMIPQMTVIVEESEESDYVVDIEDEISLISDEETATEPRPPQINHLQIQRTMAKSSLMDIESNMMMAASFWEHPSHYCSAKFTGHICVFNDNANLPTISIATGTHGSKAKQAGRKDQAQGQPAGNLGKLVDEETNQEKASTTFGHWNNMDNIIIHKAPKEYFELVMDAVDILQIRLINEQMER</sequence>
<protein>
    <submittedName>
        <fullName evidence="3">Uncharacterized protein</fullName>
    </submittedName>
</protein>
<keyword evidence="2" id="KW-1185">Reference proteome</keyword>
<feature type="region of interest" description="Disordered" evidence="1">
    <location>
        <begin position="1"/>
        <end position="53"/>
    </location>
</feature>
<feature type="region of interest" description="Disordered" evidence="1">
    <location>
        <begin position="347"/>
        <end position="367"/>
    </location>
</feature>
<evidence type="ECO:0000256" key="1">
    <source>
        <dbReference type="SAM" id="MobiDB-lite"/>
    </source>
</evidence>
<reference evidence="3" key="1">
    <citation type="submission" date="2022-11" db="UniProtKB">
        <authorList>
            <consortium name="WormBaseParasite"/>
        </authorList>
    </citation>
    <scope>IDENTIFICATION</scope>
</reference>
<dbReference type="WBParaSite" id="nRc.2.0.1.t36678-RA">
    <property type="protein sequence ID" value="nRc.2.0.1.t36678-RA"/>
    <property type="gene ID" value="nRc.2.0.1.g36678"/>
</dbReference>
<evidence type="ECO:0000313" key="2">
    <source>
        <dbReference type="Proteomes" id="UP000887565"/>
    </source>
</evidence>
<organism evidence="2 3">
    <name type="scientific">Romanomermis culicivorax</name>
    <name type="common">Nematode worm</name>
    <dbReference type="NCBI Taxonomy" id="13658"/>
    <lineage>
        <taxon>Eukaryota</taxon>
        <taxon>Metazoa</taxon>
        <taxon>Ecdysozoa</taxon>
        <taxon>Nematoda</taxon>
        <taxon>Enoplea</taxon>
        <taxon>Dorylaimia</taxon>
        <taxon>Mermithida</taxon>
        <taxon>Mermithoidea</taxon>
        <taxon>Mermithidae</taxon>
        <taxon>Romanomermis</taxon>
    </lineage>
</organism>
<feature type="compositionally biased region" description="Polar residues" evidence="1">
    <location>
        <begin position="10"/>
        <end position="20"/>
    </location>
</feature>
<dbReference type="AlphaFoldDB" id="A0A915KD14"/>
<proteinExistence type="predicted"/>
<dbReference type="Proteomes" id="UP000887565">
    <property type="component" value="Unplaced"/>
</dbReference>
<name>A0A915KD14_ROMCU</name>
<accession>A0A915KD14</accession>